<name>A0A917S690_9ACTN</name>
<accession>A0A917S690</accession>
<proteinExistence type="predicted"/>
<keyword evidence="4" id="KW-1185">Reference proteome</keyword>
<evidence type="ECO:0000313" key="4">
    <source>
        <dbReference type="Proteomes" id="UP000613840"/>
    </source>
</evidence>
<reference evidence="3" key="2">
    <citation type="submission" date="2020-09" db="EMBL/GenBank/DDBJ databases">
        <authorList>
            <person name="Sun Q."/>
            <person name="Zhou Y."/>
        </authorList>
    </citation>
    <scope>NUCLEOTIDE SEQUENCE</scope>
    <source>
        <strain evidence="3">CGMCC 4.7306</strain>
    </source>
</reference>
<dbReference type="EMBL" id="BMMZ01000003">
    <property type="protein sequence ID" value="GGL59010.1"/>
    <property type="molecule type" value="Genomic_DNA"/>
</dbReference>
<evidence type="ECO:0000313" key="3">
    <source>
        <dbReference type="EMBL" id="GGL59010.1"/>
    </source>
</evidence>
<keyword evidence="2" id="KW-1133">Transmembrane helix</keyword>
<protein>
    <submittedName>
        <fullName evidence="3">Uncharacterized protein</fullName>
    </submittedName>
</protein>
<organism evidence="3 4">
    <name type="scientific">Microlunatus endophyticus</name>
    <dbReference type="NCBI Taxonomy" id="1716077"/>
    <lineage>
        <taxon>Bacteria</taxon>
        <taxon>Bacillati</taxon>
        <taxon>Actinomycetota</taxon>
        <taxon>Actinomycetes</taxon>
        <taxon>Propionibacteriales</taxon>
        <taxon>Propionibacteriaceae</taxon>
        <taxon>Microlunatus</taxon>
    </lineage>
</organism>
<evidence type="ECO:0000256" key="2">
    <source>
        <dbReference type="SAM" id="Phobius"/>
    </source>
</evidence>
<sequence length="255" mass="26201">MAGVMHPVGPESPETYWRRRALVVGVFLVLLIILLVVLFNLGGSPGQAAPTGSQSVIPADAPTSASDRPTPSPTASSPAASTPSPTPSPTSRHPTATPTSSSSGKSSSTPSSKPSTHPSKTPVAVTACTSSDLKATLTSKAHHVGIGDKVGFDVSYVNKSDQSCKITIGAASFELKITSGTDRIWSTADCAKLVPSKKTALKPGHGVGWTITWNGKRSLAGATCKNRPETPGAGYYHATADLDGAQAPDYVLVLK</sequence>
<dbReference type="AlphaFoldDB" id="A0A917S690"/>
<feature type="compositionally biased region" description="Low complexity" evidence="1">
    <location>
        <begin position="61"/>
        <end position="122"/>
    </location>
</feature>
<evidence type="ECO:0000256" key="1">
    <source>
        <dbReference type="SAM" id="MobiDB-lite"/>
    </source>
</evidence>
<dbReference type="Proteomes" id="UP000613840">
    <property type="component" value="Unassembled WGS sequence"/>
</dbReference>
<keyword evidence="2" id="KW-0812">Transmembrane</keyword>
<dbReference type="RefSeq" id="WP_188894735.1">
    <property type="nucleotide sequence ID" value="NZ_BMMZ01000003.1"/>
</dbReference>
<feature type="region of interest" description="Disordered" evidence="1">
    <location>
        <begin position="46"/>
        <end position="124"/>
    </location>
</feature>
<reference evidence="3" key="1">
    <citation type="journal article" date="2014" name="Int. J. Syst. Evol. Microbiol.">
        <title>Complete genome sequence of Corynebacterium casei LMG S-19264T (=DSM 44701T), isolated from a smear-ripened cheese.</title>
        <authorList>
            <consortium name="US DOE Joint Genome Institute (JGI-PGF)"/>
            <person name="Walter F."/>
            <person name="Albersmeier A."/>
            <person name="Kalinowski J."/>
            <person name="Ruckert C."/>
        </authorList>
    </citation>
    <scope>NUCLEOTIDE SEQUENCE</scope>
    <source>
        <strain evidence="3">CGMCC 4.7306</strain>
    </source>
</reference>
<gene>
    <name evidence="3" type="ORF">GCM10011575_16870</name>
</gene>
<keyword evidence="2" id="KW-0472">Membrane</keyword>
<comment type="caution">
    <text evidence="3">The sequence shown here is derived from an EMBL/GenBank/DDBJ whole genome shotgun (WGS) entry which is preliminary data.</text>
</comment>
<feature type="transmembrane region" description="Helical" evidence="2">
    <location>
        <begin position="21"/>
        <end position="41"/>
    </location>
</feature>